<feature type="region of interest" description="Disordered" evidence="1">
    <location>
        <begin position="28"/>
        <end position="108"/>
    </location>
</feature>
<feature type="compositionally biased region" description="Polar residues" evidence="1">
    <location>
        <begin position="53"/>
        <end position="65"/>
    </location>
</feature>
<evidence type="ECO:0000313" key="3">
    <source>
        <dbReference type="EMBL" id="TDP51961.1"/>
    </source>
</evidence>
<dbReference type="Proteomes" id="UP000295500">
    <property type="component" value="Unassembled WGS sequence"/>
</dbReference>
<comment type="caution">
    <text evidence="3">The sequence shown here is derived from an EMBL/GenBank/DDBJ whole genome shotgun (WGS) entry which is preliminary data.</text>
</comment>
<feature type="chain" id="PRO_5020307728" description="MBG domain-containing protein" evidence="2">
    <location>
        <begin position="28"/>
        <end position="926"/>
    </location>
</feature>
<dbReference type="RefSeq" id="WP_133528875.1">
    <property type="nucleotide sequence ID" value="NZ_SNXO01000028.1"/>
</dbReference>
<protein>
    <recommendedName>
        <fullName evidence="5">MBG domain-containing protein</fullName>
    </recommendedName>
</protein>
<sequence length="926" mass="99789">MKGKIKVILTVILMVTLVMMMTPSVMADGTGSSEVSTAVSQEQPSDEGIAEDQTASDQSQTASDQTAEDNADDQSGTTSDKDQQDTEDTVESDAVKKKAAEPREETTHYVTTAKAVRLATTLDAFDNSTTLSDGTYIPFGITVSGGTGKVTITCPQITVKGGKAYGKIIFSSKFYTKIKVNGVTYKATTVGTASVFADVPVELNKDMEITGTTTAMSAAHDVIYKVNVKLAEPAVDASTVTVDNSTDIKDNSYKPDSFTYSGGSGKVKISCSQITVSDGHAFATIVFGSRYYTKLKADGRVYDGIIDTAKGTSTYVIPLSLNKDNTIIGTTTAMAEAHDITYTVRAGLTSSSAIIKADDPSSGDTGKDDITTDKKKKLKDGTYKIRTEVTGKMFYIYPRDASVHYSIITVMNGKIKATITLNGQGYDYVYMGTESQAKKASKSSWIKYKAKNGFYSYTIPVSKLDTKLNISAHSRNYNKWYGDRTIKFYSGTAKKVKSGTTTTGNKKNTYKRNSGKSTVVSASATTASVNNSTTLKDGTYSPDSFNWSGGSGRLAYIRCSKITVSNGRAYAAITFSSSSYDSLKAGGRIYAKTGGGMSTFVIPVKLNANNTIIGRTTAMSSAHWVRYSIYIAKAEGGASTKATTLSTYKMPTKAPTITGLTYKSTVKIKKAGYFKIFKYEDGVTLIVMDLTSNTELYQKSKSESKSADKVEYDEEGNPIAKSQHEITEALYQNNIVNYLVVPKGYDVPAGLDKKCIIVEKPVKDAYVASDESLAFMDRLSVTDKIGTVGISKSKIKTASVSKALKAGDIKYAGSYKSPDYSTLVKNKTKLCILSDNVLPAKVEGKTSGIFASKKAKKAAAEAKDKEKSLTTLEERFTALSVPVLVDRSADEKGKLAKAEWIKVYGVLSGQEKKAVKIFNKEVNDEK</sequence>
<evidence type="ECO:0008006" key="5">
    <source>
        <dbReference type="Google" id="ProtNLM"/>
    </source>
</evidence>
<gene>
    <name evidence="3" type="ORF">EV211_12819</name>
</gene>
<keyword evidence="2" id="KW-0732">Signal</keyword>
<organism evidence="3 4">
    <name type="scientific">Aminicella lysinilytica</name>
    <dbReference type="NCBI Taxonomy" id="433323"/>
    <lineage>
        <taxon>Bacteria</taxon>
        <taxon>Bacillati</taxon>
        <taxon>Bacillota</taxon>
        <taxon>Clostridia</taxon>
        <taxon>Peptostreptococcales</taxon>
        <taxon>Anaerovoracaceae</taxon>
        <taxon>Aminicella</taxon>
    </lineage>
</organism>
<evidence type="ECO:0000256" key="2">
    <source>
        <dbReference type="SAM" id="SignalP"/>
    </source>
</evidence>
<feature type="compositionally biased region" description="Polar residues" evidence="1">
    <location>
        <begin position="30"/>
        <end position="43"/>
    </location>
</feature>
<feature type="signal peptide" evidence="2">
    <location>
        <begin position="1"/>
        <end position="27"/>
    </location>
</feature>
<name>A0A4V3CQZ8_9FIRM</name>
<keyword evidence="4" id="KW-1185">Reference proteome</keyword>
<dbReference type="OrthoDB" id="9812528at2"/>
<dbReference type="AlphaFoldDB" id="A0A4V3CQZ8"/>
<reference evidence="3 4" key="1">
    <citation type="submission" date="2019-03" db="EMBL/GenBank/DDBJ databases">
        <title>Genomic Encyclopedia of Type Strains, Phase IV (KMG-IV): sequencing the most valuable type-strain genomes for metagenomic binning, comparative biology and taxonomic classification.</title>
        <authorList>
            <person name="Goeker M."/>
        </authorList>
    </citation>
    <scope>NUCLEOTIDE SEQUENCE [LARGE SCALE GENOMIC DNA]</scope>
    <source>
        <strain evidence="3 4">DSM 28287</strain>
    </source>
</reference>
<evidence type="ECO:0000313" key="4">
    <source>
        <dbReference type="Proteomes" id="UP000295500"/>
    </source>
</evidence>
<proteinExistence type="predicted"/>
<evidence type="ECO:0000256" key="1">
    <source>
        <dbReference type="SAM" id="MobiDB-lite"/>
    </source>
</evidence>
<accession>A0A4V3CQZ8</accession>
<dbReference type="EMBL" id="SNXO01000028">
    <property type="protein sequence ID" value="TDP51961.1"/>
    <property type="molecule type" value="Genomic_DNA"/>
</dbReference>
<feature type="compositionally biased region" description="Basic and acidic residues" evidence="1">
    <location>
        <begin position="93"/>
        <end position="107"/>
    </location>
</feature>